<comment type="caution">
    <text evidence="3">The sequence shown here is derived from an EMBL/GenBank/DDBJ whole genome shotgun (WGS) entry which is preliminary data.</text>
</comment>
<dbReference type="Gene3D" id="2.60.40.10">
    <property type="entry name" value="Immunoglobulins"/>
    <property type="match status" value="1"/>
</dbReference>
<dbReference type="PANTHER" id="PTHR32305">
    <property type="match status" value="1"/>
</dbReference>
<proteinExistence type="predicted"/>
<protein>
    <submittedName>
        <fullName evidence="3">DNRLRE domain-containing protein</fullName>
    </submittedName>
</protein>
<dbReference type="EMBL" id="JBHSKM010000002">
    <property type="protein sequence ID" value="MFC5213496.1"/>
    <property type="molecule type" value="Genomic_DNA"/>
</dbReference>
<evidence type="ECO:0000259" key="2">
    <source>
        <dbReference type="Pfam" id="PF25275"/>
    </source>
</evidence>
<dbReference type="RefSeq" id="WP_380848471.1">
    <property type="nucleotide sequence ID" value="NZ_JBHSKM010000002.1"/>
</dbReference>
<dbReference type="NCBIfam" id="TIGR03696">
    <property type="entry name" value="Rhs_assc_core"/>
    <property type="match status" value="1"/>
</dbReference>
<dbReference type="InterPro" id="IPR050708">
    <property type="entry name" value="T6SS_VgrG/RHS"/>
</dbReference>
<dbReference type="PANTHER" id="PTHR32305:SF15">
    <property type="entry name" value="PROTEIN RHSA-RELATED"/>
    <property type="match status" value="1"/>
</dbReference>
<dbReference type="InterPro" id="IPR031325">
    <property type="entry name" value="RHS_repeat"/>
</dbReference>
<dbReference type="InterPro" id="IPR013783">
    <property type="entry name" value="Ig-like_fold"/>
</dbReference>
<dbReference type="Pfam" id="PF05593">
    <property type="entry name" value="RHS_repeat"/>
    <property type="match status" value="3"/>
</dbReference>
<dbReference type="InterPro" id="IPR022385">
    <property type="entry name" value="Rhs_assc_core"/>
</dbReference>
<evidence type="ECO:0000259" key="1">
    <source>
        <dbReference type="Pfam" id="PF14040"/>
    </source>
</evidence>
<gene>
    <name evidence="3" type="ORF">ACFPQ9_06575</name>
</gene>
<dbReference type="InterPro" id="IPR033803">
    <property type="entry name" value="CBD-like_Golvesin-Xly"/>
</dbReference>
<dbReference type="NCBIfam" id="NF033679">
    <property type="entry name" value="DNRLRE_dom"/>
    <property type="match status" value="2"/>
</dbReference>
<reference evidence="4" key="1">
    <citation type="journal article" date="2019" name="Int. J. Syst. Evol. Microbiol.">
        <title>The Global Catalogue of Microorganisms (GCM) 10K type strain sequencing project: providing services to taxonomists for standard genome sequencing and annotation.</title>
        <authorList>
            <consortium name="The Broad Institute Genomics Platform"/>
            <consortium name="The Broad Institute Genome Sequencing Center for Infectious Disease"/>
            <person name="Wu L."/>
            <person name="Ma J."/>
        </authorList>
    </citation>
    <scope>NUCLEOTIDE SEQUENCE [LARGE SCALE GENOMIC DNA]</scope>
    <source>
        <strain evidence="4">KCTC 42586</strain>
    </source>
</reference>
<feature type="domain" description="Golvesin/Xly CBD-like" evidence="2">
    <location>
        <begin position="1706"/>
        <end position="1836"/>
    </location>
</feature>
<dbReference type="Pfam" id="PF25275">
    <property type="entry name" value="Golvesin_C"/>
    <property type="match status" value="2"/>
</dbReference>
<dbReference type="Gene3D" id="2.180.10.10">
    <property type="entry name" value="RHS repeat-associated core"/>
    <property type="match status" value="3"/>
</dbReference>
<evidence type="ECO:0000313" key="4">
    <source>
        <dbReference type="Proteomes" id="UP001596263"/>
    </source>
</evidence>
<accession>A0ABW0CCC9</accession>
<name>A0ABW0CCC9_STRCD</name>
<dbReference type="InterPro" id="IPR029476">
    <property type="entry name" value="DNase_NucA_NucB"/>
</dbReference>
<sequence length="2564" mass="277688">MVLSDQPSTNFNTTWKLSAGRTSTTANSRSLIKFPLSEIPSGTKIDSARLEMYFDQAHTTATTNTQIGVYRATGAWDETTATWSNTSSLVGEQSATTVQVDDEDAGTAAVGTWSTSGATTNAVGDTFRFNLDSITGDSFTWPVRVPETGTYRVDAHYVQGANRAVAAPYTVTAAGGATSTYNVNQTTGTGGVWTSLGGDANELSFNKGGAYKVDLKDTAVPASQAVIADAVRLVDPAKITKSAGQYNRWHSFPVGDTVQKWVDGTATNHGFVLKATDEANNPLGGPRYESGDGDYGGETATIPRLTVTYGKVGTTLDSPTVIHSTGPELSWKAYANTTGDADLNIAEYQLHRSTQQAFTPSAATLIAPIDKNATTYTDTTATPTPDSSSSEIGRSYYYQIAVKTADGQLLGSPTRIVGVPKAGRTMQLIQGTAAATTDTTLSSATPTTNLDTIDSAGAGQKWLTVGNNSPTYGKTRTALKFPTADLPTTATVLESRLFMWGAETTTDTNGAIYELHGLTRDFNETQTTWNSAATGTAWTAPGGDFSATVSDTVAQVSEVGRHWWDATSLTQGWVKTPTSNKGALIKLKDESATGPQERTVFLASETSDQQLGPLLRVIYVDSTTEDTYYAPQTPSRMTPNSTYTVDFTVTNTTSSAWASGERQLSYTWKLPDGTDVTTGGNQLSTAIPALAPGSSATIQAQVKTPINSDSGNKRTDYVLGWDVRKVSDGSWLSAGTGGIPSLKQNVAVEDPTSNSLGLEKFYSYTGKNTGAGSTVMNNLASGNSVWSYNAFTNPGRGLTTFARFAYNSLDTSDTVTGAGWSAQLAGPIRLGAPLDFHPNPNANATEIRLPDGDGTTHVFTKQADGTWKAPAGVHYRITMKAGLDCTPNKDPVPDAWTLLRPDGTRFLFGCDGYLTSVVDKNGNTQTYTYEERKSRNKPTKFLTYITDPAGRKSLKIDYYRKYENKGGVVSGDATYTYITATGAKAAGTNLNEPKIYDHVKSITDISDRKITFYYTTTGQLGWLTDGEGSSQPKDFKFTYDADQGNKNVKLVQVTDPRGHGTDLAYYAPKAGDDPKYHWWTKTVTDRLGGDTGFTYAANATNTKFTDTTVTDAETHATKYVTDDFGRPVQTTNAKSQIMKMSWDADNNVTYLEEDNGGKTAYCYDQKTGYPLWQRDAENNKAGVPDQTTTCVTDSTKWPANAAKYEYQTRADGYSADLFRKTSPEGRKWQFGYDSFGNLKTVTDPKGVATTTVAGDYTTKYDYDSYGQLTKGTDANGNPTTYSGFELTGYPTTITDAKTNSSKFEYDERGQVTKVTDANQNVTTQTYDTFGRPLVNVVPKDQAAGVLITTPAPEYDANDNITKTTAPNGADSTAVYDNADQVTSATAPANNLTAPRTTTYTYDKVGNIKTTTEPKGTASTTDSTDYLTTNHYDEIYQLTSVVNAKGDKVSYEYDTVGNITKVIDPKKNATADTTDYTSKTDYDLNHRTTVVTDAAGKTTKRGYDKDSLVTSTTDAENNVTTVVYDERGKQTEVKVPHDGTTSITYRTTKYEYDQVGNTTKVITPRAVAAGTTTAFTSRTEFDALNRPVKQYQPYDPADSRYNNPNVYTETTYDKVGRVARTSLPPSDGETVRNDTNYGYFDNGWVRSSTDPWDIATTYDYNELGKQIKRTLTSAGGSSDRTMSWSHYPDGSLKSRADDGAPVGKSVVLVDNSDTQNTVRTGTWTKGDIAGQQGYNHETHTAGTGTDAFTWTLNIPKDGTYITYVRFPKVTGAATTAKYTLTHASGTVDKTIDQNASANQGTWVSLGSHAFTQGNAAKLRLFQNSGGTVVADGVKLVRDTSGDPADTEKADFAYSYDLNGNLTQIDDTSSTAKIDAYAITYTGLNQVQKVTESLVGQEKKSTSYTYDANGKPETVTHPDQFSKYTYDLRELVKTVSVGKTATDANPKITSYTYTDRGQRRQETKANGNTVDHTYYLDAALKSTTEKKPNDTLVSSHTYAYDANGNKSQDVAQKMNADSHAAYLSSTTDYTYDPADRLAKAVKTGNGAGTETYVHDDNANVISQTVKGTTATYDYDRNRLLTATASGTPASYTYDPFGRLESVTSGGKVIERSVYDGFDHVVESQKMDDTGAMKSTTYVFDPLDRTASKTVDGKTTDFAYLGLSSEVLDEKVSGSLTKSYQYSPWGERLSQIKHNGDGTTEDGYYGYNGHTDVETLTGADGDTKATYGYTAYGSDDESEFTGIDKPDVTDPTKELYNPYRYNSKRWDAQSGTYDMGFRDYNPGLNRFTTRDMYNGALADMSLGVDPYSGNRYAFTGGNPTSRVEYDGHMICSEPGVCGSDPYLAQYYENQASRSEDSKTDDAPVPIRNPEIKAGVVVVGPVGGLKQAEKWVLPRIISLFKTDPVKIHWGSIFDRPDGLTDSQWDTAVDNCQATYGLRESQCRDLPVYVVDGNRTPKIAINDASAIAAGKPFLLHRNGGGKEISDNRKFAGCTTWWKSLGSGSCDEYPFASTREGGLGSQVMGVPAAEQQIQGTTISAFYSTNRVKNGDPFLVAVINVRQVNGIYVAP</sequence>
<keyword evidence="4" id="KW-1185">Reference proteome</keyword>
<feature type="domain" description="Golvesin/Xly CBD-like" evidence="2">
    <location>
        <begin position="100"/>
        <end position="234"/>
    </location>
</feature>
<dbReference type="Pfam" id="PF14040">
    <property type="entry name" value="DNase_NucA_NucB"/>
    <property type="match status" value="1"/>
</dbReference>
<feature type="domain" description="Deoxyribonuclease NucA/NucB" evidence="1">
    <location>
        <begin position="2461"/>
        <end position="2549"/>
    </location>
</feature>
<evidence type="ECO:0000313" key="3">
    <source>
        <dbReference type="EMBL" id="MFC5213496.1"/>
    </source>
</evidence>
<organism evidence="3 4">
    <name type="scientific">Streptomyces coerulescens</name>
    <dbReference type="NCBI Taxonomy" id="29304"/>
    <lineage>
        <taxon>Bacteria</taxon>
        <taxon>Bacillati</taxon>
        <taxon>Actinomycetota</taxon>
        <taxon>Actinomycetes</taxon>
        <taxon>Kitasatosporales</taxon>
        <taxon>Streptomycetaceae</taxon>
        <taxon>Streptomyces</taxon>
    </lineage>
</organism>
<dbReference type="InterPro" id="IPR006530">
    <property type="entry name" value="YD"/>
</dbReference>
<dbReference type="Proteomes" id="UP001596263">
    <property type="component" value="Unassembled WGS sequence"/>
</dbReference>
<dbReference type="NCBIfam" id="TIGR01643">
    <property type="entry name" value="YD_repeat_2x"/>
    <property type="match status" value="5"/>
</dbReference>